<gene>
    <name evidence="2" type="primary">LOC105423807</name>
</gene>
<sequence length="131" mass="15142">MRLGRAKNSSGNNSECRMLRLDLATPKFYDDPRLEASETMCSAYLAYHLSNLRNLEKYLGRRIYLKLQTGGPSDGICRKRHKATGICRTKAPKEGQPDSRVKRSQPMRFGLWRELLPPSLPYYCIFDDDLR</sequence>
<evidence type="ECO:0000313" key="1">
    <source>
        <dbReference type="Proteomes" id="UP000504615"/>
    </source>
</evidence>
<dbReference type="AlphaFoldDB" id="A0A6I9VSU7"/>
<dbReference type="GeneID" id="105423807"/>
<dbReference type="KEGG" id="pbar:105423807"/>
<keyword evidence="1" id="KW-1185">Reference proteome</keyword>
<dbReference type="RefSeq" id="XP_011632022.1">
    <property type="nucleotide sequence ID" value="XM_011633720.2"/>
</dbReference>
<dbReference type="Proteomes" id="UP000504615">
    <property type="component" value="Unplaced"/>
</dbReference>
<reference evidence="2" key="1">
    <citation type="submission" date="2025-08" db="UniProtKB">
        <authorList>
            <consortium name="RefSeq"/>
        </authorList>
    </citation>
    <scope>IDENTIFICATION</scope>
</reference>
<accession>A0A6I9VSU7</accession>
<evidence type="ECO:0000313" key="2">
    <source>
        <dbReference type="RefSeq" id="XP_011632022.1"/>
    </source>
</evidence>
<protein>
    <submittedName>
        <fullName evidence="2">Uncharacterized protein LOC105423807 isoform X1</fullName>
    </submittedName>
</protein>
<name>A0A6I9VSU7_9HYME</name>
<proteinExistence type="predicted"/>
<organism evidence="1 2">
    <name type="scientific">Pogonomyrmex barbatus</name>
    <name type="common">red harvester ant</name>
    <dbReference type="NCBI Taxonomy" id="144034"/>
    <lineage>
        <taxon>Eukaryota</taxon>
        <taxon>Metazoa</taxon>
        <taxon>Ecdysozoa</taxon>
        <taxon>Arthropoda</taxon>
        <taxon>Hexapoda</taxon>
        <taxon>Insecta</taxon>
        <taxon>Pterygota</taxon>
        <taxon>Neoptera</taxon>
        <taxon>Endopterygota</taxon>
        <taxon>Hymenoptera</taxon>
        <taxon>Apocrita</taxon>
        <taxon>Aculeata</taxon>
        <taxon>Formicoidea</taxon>
        <taxon>Formicidae</taxon>
        <taxon>Myrmicinae</taxon>
        <taxon>Pogonomyrmex</taxon>
    </lineage>
</organism>